<evidence type="ECO:0000256" key="1">
    <source>
        <dbReference type="SAM" id="Phobius"/>
    </source>
</evidence>
<name>A0A3Q9BQ14_9BURK</name>
<dbReference type="InterPro" id="IPR002656">
    <property type="entry name" value="Acyl_transf_3_dom"/>
</dbReference>
<accession>A0A3Q9BQ14</accession>
<evidence type="ECO:0000259" key="2">
    <source>
        <dbReference type="Pfam" id="PF01757"/>
    </source>
</evidence>
<keyword evidence="1" id="KW-1133">Transmembrane helix</keyword>
<feature type="transmembrane region" description="Helical" evidence="1">
    <location>
        <begin position="83"/>
        <end position="101"/>
    </location>
</feature>
<keyword evidence="4" id="KW-1185">Reference proteome</keyword>
<sequence>MQKSSLVGRLHGLDTLRSCAILLVLMYHYKVVVSRADTFGIFSQIGWSGVDLFFVLSGYLIGNQIFASLRRQDFSLKNFYIRRFLRTLPSFYVVLAFYFLLPGVMGGSSPPSLWRFLSFTQNLGLHTGTAFSHAWSLCIEEQFYLILPALALLFVAGSRYLKKSMIYAWLLLLGLICGAIALRAYLWQNYVQDAESFYGYIYYSSLARFDELLPGVALALIKNYHRPVWSRLQQWGNQFLLLGLGCVALMFYLFANYHYVEPQGYTYAMTTWGYSLMAISFSLLVLAALSPSCLLHKFKIPGCSYLALWSYAIYLVHKAVFFILSAPIKQAGIGLESALGLSLMLLCSLIAGYLLYALVETPFMRLRERYFSSAAAPPATPLAAPNPKRTTTSLT</sequence>
<feature type="transmembrane region" description="Helical" evidence="1">
    <location>
        <begin position="272"/>
        <end position="294"/>
    </location>
</feature>
<dbReference type="PANTHER" id="PTHR23028">
    <property type="entry name" value="ACETYLTRANSFERASE"/>
    <property type="match status" value="1"/>
</dbReference>
<dbReference type="OrthoDB" id="9814807at2"/>
<feature type="transmembrane region" description="Helical" evidence="1">
    <location>
        <begin position="240"/>
        <end position="260"/>
    </location>
</feature>
<keyword evidence="1" id="KW-0812">Transmembrane</keyword>
<organism evidence="3 4">
    <name type="scientific">Undibacterium parvum</name>
    <dbReference type="NCBI Taxonomy" id="401471"/>
    <lineage>
        <taxon>Bacteria</taxon>
        <taxon>Pseudomonadati</taxon>
        <taxon>Pseudomonadota</taxon>
        <taxon>Betaproteobacteria</taxon>
        <taxon>Burkholderiales</taxon>
        <taxon>Oxalobacteraceae</taxon>
        <taxon>Undibacterium</taxon>
    </lineage>
</organism>
<protein>
    <submittedName>
        <fullName evidence="3">Acyltransferase</fullName>
    </submittedName>
</protein>
<dbReference type="GO" id="GO:0016020">
    <property type="term" value="C:membrane"/>
    <property type="evidence" value="ECO:0007669"/>
    <property type="project" value="TreeGrafter"/>
</dbReference>
<feature type="transmembrane region" description="Helical" evidence="1">
    <location>
        <begin position="338"/>
        <end position="359"/>
    </location>
</feature>
<dbReference type="EMBL" id="CP034464">
    <property type="protein sequence ID" value="AZP11887.1"/>
    <property type="molecule type" value="Genomic_DNA"/>
</dbReference>
<dbReference type="GO" id="GO:0016747">
    <property type="term" value="F:acyltransferase activity, transferring groups other than amino-acyl groups"/>
    <property type="evidence" value="ECO:0007669"/>
    <property type="project" value="InterPro"/>
</dbReference>
<reference evidence="3 4" key="1">
    <citation type="journal article" date="2011" name="Int. J. Syst. Evol. Microbiol.">
        <title>Description of Undibacterium oligocarboniphilum sp. nov., isolated from purified water, and Undibacterium pigrum strain CCUG 49012 as the type strain of Undibacterium parvum sp. nov., and emended descriptions of the genus Undibacterium and the species Undibacterium pigrum.</title>
        <authorList>
            <person name="Eder W."/>
            <person name="Wanner G."/>
            <person name="Ludwig W."/>
            <person name="Busse H.J."/>
            <person name="Ziemke-Kageler F."/>
            <person name="Lang E."/>
        </authorList>
    </citation>
    <scope>NUCLEOTIDE SEQUENCE [LARGE SCALE GENOMIC DNA]</scope>
    <source>
        <strain evidence="3 4">DSM 23061</strain>
    </source>
</reference>
<evidence type="ECO:0000313" key="4">
    <source>
        <dbReference type="Proteomes" id="UP000275663"/>
    </source>
</evidence>
<feature type="transmembrane region" description="Helical" evidence="1">
    <location>
        <begin position="168"/>
        <end position="188"/>
    </location>
</feature>
<keyword evidence="3" id="KW-0808">Transferase</keyword>
<keyword evidence="3" id="KW-0012">Acyltransferase</keyword>
<proteinExistence type="predicted"/>
<dbReference type="Proteomes" id="UP000275663">
    <property type="component" value="Chromosome"/>
</dbReference>
<dbReference type="PANTHER" id="PTHR23028:SF53">
    <property type="entry name" value="ACYL_TRANSF_3 DOMAIN-CONTAINING PROTEIN"/>
    <property type="match status" value="1"/>
</dbReference>
<dbReference type="KEGG" id="upv:EJN92_07660"/>
<feature type="transmembrane region" description="Helical" evidence="1">
    <location>
        <begin position="41"/>
        <end position="62"/>
    </location>
</feature>
<dbReference type="InterPro" id="IPR050879">
    <property type="entry name" value="Acyltransferase_3"/>
</dbReference>
<dbReference type="RefSeq" id="WP_126127269.1">
    <property type="nucleotide sequence ID" value="NZ_CP034464.1"/>
</dbReference>
<keyword evidence="1" id="KW-0472">Membrane</keyword>
<feature type="transmembrane region" description="Helical" evidence="1">
    <location>
        <begin position="306"/>
        <end position="326"/>
    </location>
</feature>
<gene>
    <name evidence="3" type="ORF">EJN92_07660</name>
</gene>
<dbReference type="Pfam" id="PF01757">
    <property type="entry name" value="Acyl_transf_3"/>
    <property type="match status" value="1"/>
</dbReference>
<feature type="transmembrane region" description="Helical" evidence="1">
    <location>
        <begin position="12"/>
        <end position="29"/>
    </location>
</feature>
<feature type="domain" description="Acyltransferase 3" evidence="2">
    <location>
        <begin position="11"/>
        <end position="356"/>
    </location>
</feature>
<evidence type="ECO:0000313" key="3">
    <source>
        <dbReference type="EMBL" id="AZP11887.1"/>
    </source>
</evidence>
<dbReference type="AlphaFoldDB" id="A0A3Q9BQ14"/>